<feature type="transmembrane region" description="Helical" evidence="1">
    <location>
        <begin position="429"/>
        <end position="445"/>
    </location>
</feature>
<proteinExistence type="predicted"/>
<feature type="domain" description="Acyltransferase 3" evidence="2">
    <location>
        <begin position="197"/>
        <end position="605"/>
    </location>
</feature>
<keyword evidence="1" id="KW-0812">Transmembrane</keyword>
<reference evidence="3" key="1">
    <citation type="submission" date="2023-07" db="EMBL/GenBank/DDBJ databases">
        <authorList>
            <consortium name="AG Swart"/>
            <person name="Singh M."/>
            <person name="Singh A."/>
            <person name="Seah K."/>
            <person name="Emmerich C."/>
        </authorList>
    </citation>
    <scope>NUCLEOTIDE SEQUENCE</scope>
    <source>
        <strain evidence="3">DP1</strain>
    </source>
</reference>
<feature type="transmembrane region" description="Helical" evidence="1">
    <location>
        <begin position="235"/>
        <end position="263"/>
    </location>
</feature>
<keyword evidence="4" id="KW-1185">Reference proteome</keyword>
<feature type="transmembrane region" description="Helical" evidence="1">
    <location>
        <begin position="116"/>
        <end position="135"/>
    </location>
</feature>
<gene>
    <name evidence="3" type="ORF">ECRASSUSDP1_LOCUS1185</name>
</gene>
<evidence type="ECO:0000313" key="4">
    <source>
        <dbReference type="Proteomes" id="UP001295684"/>
    </source>
</evidence>
<keyword evidence="1" id="KW-1133">Transmembrane helix</keyword>
<feature type="transmembrane region" description="Helical" evidence="1">
    <location>
        <begin position="553"/>
        <end position="570"/>
    </location>
</feature>
<feature type="transmembrane region" description="Helical" evidence="1">
    <location>
        <begin position="382"/>
        <end position="402"/>
    </location>
</feature>
<sequence length="655" mass="73549">MLFVALTKADSGECLGAFMSNQEAILTMVMATGKNLNDFGDPDACELNPLTDYALLHAKGVPIFVGLCLPAVCQGEDLQMVSDVVTGLAVDAGMDDLEFIVTFPNKEVAPITAGHIISFIGFSMICVCFVIGMFVEYTNLFGAIPNEGEDTSDSLKDKNLVNSKSTLGLFFLSFSPSRNFKKMFYAPQKDDDYLSVLNGIRVISTYFVVLGHTSSGNLIGGVYNILTAEELFGTWWAILAGIGYYSVDVFFFLSAFLASYLMISKFSNPSRCQEGRRTKCFNIPMVYLHRLIRVVPSILLFTVMMLTLAEFTGSGPIWYITLDNFFLEPCRKSWWTNIVFITSWYEGPECLGQLWYLADEMTFFLFVPFIVLAYINKKVIGYIIVVFLNVISIILPFIFSHIRGHSMTTINDPAGRYSKELYNHPYNRGGAYFVGVLFGIFYYEWNKSRTNPSYNFSLGARFYNFFKKNHLTCVVSFLVSSIVMMLLIIAPRLELHDLSKRHIPQIPSDFFNAFHRSVFVAALGFFLAPLFVGKLSLVRGFLGSKLWAPWAKVTFTAYLLHVLALAWVFAQSKGSLVATGPLTVFYSFPAFFATMIVGVPVSLIIESPILQLEKNILFPQKPKKSTLKLEDEPLNQNYEINPSEVTMSTSKLSHK</sequence>
<evidence type="ECO:0000313" key="3">
    <source>
        <dbReference type="EMBL" id="CAI2359891.1"/>
    </source>
</evidence>
<dbReference type="PANTHER" id="PTHR11161:SF12">
    <property type="entry name" value="ACYLTRANSFERASE 3 DOMAIN-CONTAINING PROTEIN-RELATED"/>
    <property type="match status" value="1"/>
</dbReference>
<dbReference type="EMBL" id="CAMPGE010001122">
    <property type="protein sequence ID" value="CAI2359891.1"/>
    <property type="molecule type" value="Genomic_DNA"/>
</dbReference>
<dbReference type="InterPro" id="IPR002656">
    <property type="entry name" value="Acyl_transf_3_dom"/>
</dbReference>
<dbReference type="InterPro" id="IPR052728">
    <property type="entry name" value="O2_lipid_transport_reg"/>
</dbReference>
<evidence type="ECO:0000256" key="1">
    <source>
        <dbReference type="SAM" id="Phobius"/>
    </source>
</evidence>
<dbReference type="AlphaFoldDB" id="A0AAD1U474"/>
<feature type="transmembrane region" description="Helical" evidence="1">
    <location>
        <begin position="354"/>
        <end position="375"/>
    </location>
</feature>
<comment type="caution">
    <text evidence="3">The sequence shown here is derived from an EMBL/GenBank/DDBJ whole genome shotgun (WGS) entry which is preliminary data.</text>
</comment>
<evidence type="ECO:0000259" key="2">
    <source>
        <dbReference type="Pfam" id="PF01757"/>
    </source>
</evidence>
<keyword evidence="1" id="KW-0472">Membrane</keyword>
<name>A0AAD1U474_EUPCR</name>
<feature type="transmembrane region" description="Helical" evidence="1">
    <location>
        <begin position="471"/>
        <end position="493"/>
    </location>
</feature>
<accession>A0AAD1U474</accession>
<dbReference type="Pfam" id="PF01757">
    <property type="entry name" value="Acyl_transf_3"/>
    <property type="match status" value="1"/>
</dbReference>
<dbReference type="PANTHER" id="PTHR11161">
    <property type="entry name" value="O-ACYLTRANSFERASE"/>
    <property type="match status" value="1"/>
</dbReference>
<feature type="transmembrane region" description="Helical" evidence="1">
    <location>
        <begin position="582"/>
        <end position="605"/>
    </location>
</feature>
<dbReference type="Proteomes" id="UP001295684">
    <property type="component" value="Unassembled WGS sequence"/>
</dbReference>
<feature type="transmembrane region" description="Helical" evidence="1">
    <location>
        <begin position="513"/>
        <end position="532"/>
    </location>
</feature>
<organism evidence="3 4">
    <name type="scientific">Euplotes crassus</name>
    <dbReference type="NCBI Taxonomy" id="5936"/>
    <lineage>
        <taxon>Eukaryota</taxon>
        <taxon>Sar</taxon>
        <taxon>Alveolata</taxon>
        <taxon>Ciliophora</taxon>
        <taxon>Intramacronucleata</taxon>
        <taxon>Spirotrichea</taxon>
        <taxon>Hypotrichia</taxon>
        <taxon>Euplotida</taxon>
        <taxon>Euplotidae</taxon>
        <taxon>Moneuplotes</taxon>
    </lineage>
</organism>
<dbReference type="GO" id="GO:0016747">
    <property type="term" value="F:acyltransferase activity, transferring groups other than amino-acyl groups"/>
    <property type="evidence" value="ECO:0007669"/>
    <property type="project" value="InterPro"/>
</dbReference>
<protein>
    <recommendedName>
        <fullName evidence="2">Acyltransferase 3 domain-containing protein</fullName>
    </recommendedName>
</protein>